<dbReference type="EMBL" id="JAJOMB010000015">
    <property type="protein sequence ID" value="MCD5314279.1"/>
    <property type="molecule type" value="Genomic_DNA"/>
</dbReference>
<dbReference type="PIRSF" id="PIRSF016838">
    <property type="entry name" value="PafC"/>
    <property type="match status" value="1"/>
</dbReference>
<dbReference type="Proteomes" id="UP001138997">
    <property type="component" value="Unassembled WGS sequence"/>
</dbReference>
<dbReference type="InterPro" id="IPR013196">
    <property type="entry name" value="HTH_11"/>
</dbReference>
<dbReference type="AlphaFoldDB" id="A0A9X1NI56"/>
<evidence type="ECO:0000256" key="2">
    <source>
        <dbReference type="ARBA" id="ARBA00023163"/>
    </source>
</evidence>
<gene>
    <name evidence="4" type="ORF">LR394_25535</name>
</gene>
<dbReference type="Pfam" id="PF13280">
    <property type="entry name" value="WYL"/>
    <property type="match status" value="1"/>
</dbReference>
<name>A0A9X1NI56_9ACTN</name>
<dbReference type="Gene3D" id="1.10.10.10">
    <property type="entry name" value="Winged helix-like DNA-binding domain superfamily/Winged helix DNA-binding domain"/>
    <property type="match status" value="1"/>
</dbReference>
<dbReference type="PANTHER" id="PTHR34580">
    <property type="match status" value="1"/>
</dbReference>
<dbReference type="PANTHER" id="PTHR34580:SF1">
    <property type="entry name" value="PROTEIN PAFC"/>
    <property type="match status" value="1"/>
</dbReference>
<dbReference type="GO" id="GO:0003700">
    <property type="term" value="F:DNA-binding transcription factor activity"/>
    <property type="evidence" value="ECO:0007669"/>
    <property type="project" value="InterPro"/>
</dbReference>
<dbReference type="PROSITE" id="PS51000">
    <property type="entry name" value="HTH_DEOR_2"/>
    <property type="match status" value="1"/>
</dbReference>
<dbReference type="InterPro" id="IPR036388">
    <property type="entry name" value="WH-like_DNA-bd_sf"/>
</dbReference>
<keyword evidence="1" id="KW-0805">Transcription regulation</keyword>
<dbReference type="InterPro" id="IPR036390">
    <property type="entry name" value="WH_DNA-bd_sf"/>
</dbReference>
<dbReference type="Pfam" id="PF08279">
    <property type="entry name" value="HTH_11"/>
    <property type="match status" value="1"/>
</dbReference>
<dbReference type="RefSeq" id="WP_231446658.1">
    <property type="nucleotide sequence ID" value="NZ_JAJOMB010000015.1"/>
</dbReference>
<protein>
    <submittedName>
        <fullName evidence="4">YafY family transcriptional regulator</fullName>
    </submittedName>
</protein>
<evidence type="ECO:0000259" key="3">
    <source>
        <dbReference type="PROSITE" id="PS51000"/>
    </source>
</evidence>
<organism evidence="4 5">
    <name type="scientific">Kineosporia babensis</name>
    <dbReference type="NCBI Taxonomy" id="499548"/>
    <lineage>
        <taxon>Bacteria</taxon>
        <taxon>Bacillati</taxon>
        <taxon>Actinomycetota</taxon>
        <taxon>Actinomycetes</taxon>
        <taxon>Kineosporiales</taxon>
        <taxon>Kineosporiaceae</taxon>
        <taxon>Kineosporia</taxon>
    </lineage>
</organism>
<proteinExistence type="predicted"/>
<dbReference type="InterPro" id="IPR028349">
    <property type="entry name" value="PafC-like"/>
</dbReference>
<dbReference type="InterPro" id="IPR051534">
    <property type="entry name" value="CBASS_pafABC_assoc_protein"/>
</dbReference>
<sequence>MRSERLLSIMLLLQTHGQLSAGTLAERLEVSTRTIMRDVEALSASGVPVYSLRGPHGGIALLPGYRTDVTGLTADESRALFVLLSGEVHSDLGLGEAITSALRKVMAALPSVHRPDADLVSRRILVDPSRWRGAGAQPAVELETLQQAVFADKRLWLRYRHGGDHVEGSYTVDPHGLVSKAGTWYLVAEHRSQARLFRADRVREARVLDQDVRRADGRLLPQIWDGLRREIDDAPAPVRVEVRVKRAVLPLFLRLHETDRAPDTELEEDGAEHVRATLALRGLHAGNMLLAFGPDVEVLSPPELRELLGRRAQETSRQYLN</sequence>
<reference evidence="4" key="1">
    <citation type="submission" date="2021-11" db="EMBL/GenBank/DDBJ databases">
        <title>Streptomyces corallinus and Kineosporia corallina sp. nov., two new coral-derived marine actinobacteria.</title>
        <authorList>
            <person name="Buangrab K."/>
            <person name="Sutthacheep M."/>
            <person name="Yeemin T."/>
            <person name="Harunari E."/>
            <person name="Igarashi Y."/>
            <person name="Sripreechasak P."/>
            <person name="Kanchanasin P."/>
            <person name="Tanasupawat S."/>
            <person name="Phongsopitanun W."/>
        </authorList>
    </citation>
    <scope>NUCLEOTIDE SEQUENCE</scope>
    <source>
        <strain evidence="4">JCM 31032</strain>
    </source>
</reference>
<dbReference type="SUPFAM" id="SSF46785">
    <property type="entry name" value="Winged helix' DNA-binding domain"/>
    <property type="match status" value="1"/>
</dbReference>
<dbReference type="PROSITE" id="PS52050">
    <property type="entry name" value="WYL"/>
    <property type="match status" value="1"/>
</dbReference>
<keyword evidence="5" id="KW-1185">Reference proteome</keyword>
<evidence type="ECO:0000313" key="5">
    <source>
        <dbReference type="Proteomes" id="UP001138997"/>
    </source>
</evidence>
<keyword evidence="2" id="KW-0804">Transcription</keyword>
<evidence type="ECO:0000313" key="4">
    <source>
        <dbReference type="EMBL" id="MCD5314279.1"/>
    </source>
</evidence>
<evidence type="ECO:0000256" key="1">
    <source>
        <dbReference type="ARBA" id="ARBA00023015"/>
    </source>
</evidence>
<dbReference type="InterPro" id="IPR026881">
    <property type="entry name" value="WYL_dom"/>
</dbReference>
<dbReference type="Pfam" id="PF25583">
    <property type="entry name" value="WCX"/>
    <property type="match status" value="1"/>
</dbReference>
<dbReference type="InterPro" id="IPR001034">
    <property type="entry name" value="DeoR_HTH"/>
</dbReference>
<accession>A0A9X1NI56</accession>
<dbReference type="InterPro" id="IPR057727">
    <property type="entry name" value="WCX_dom"/>
</dbReference>
<comment type="caution">
    <text evidence="4">The sequence shown here is derived from an EMBL/GenBank/DDBJ whole genome shotgun (WGS) entry which is preliminary data.</text>
</comment>
<feature type="domain" description="HTH deoR-type" evidence="3">
    <location>
        <begin position="2"/>
        <end position="61"/>
    </location>
</feature>